<dbReference type="STRING" id="545695.TREAZ_1781"/>
<dbReference type="EMBL" id="CP001841">
    <property type="protein sequence ID" value="AEF82624.1"/>
    <property type="molecule type" value="Genomic_DNA"/>
</dbReference>
<dbReference type="OrthoDB" id="9948228at2"/>
<gene>
    <name evidence="2" type="ordered locus">TREAZ_1781</name>
</gene>
<protein>
    <recommendedName>
        <fullName evidence="4">DUF5666 domain-containing protein</fullName>
    </recommendedName>
</protein>
<dbReference type="eggNOG" id="ENOG502ZM2V">
    <property type="taxonomic scope" value="Bacteria"/>
</dbReference>
<feature type="chain" id="PRO_5003335097" description="DUF5666 domain-containing protein" evidence="1">
    <location>
        <begin position="25"/>
        <end position="114"/>
    </location>
</feature>
<keyword evidence="1" id="KW-0732">Signal</keyword>
<name>F5YC23_LEAAZ</name>
<reference evidence="3" key="1">
    <citation type="submission" date="2009-12" db="EMBL/GenBank/DDBJ databases">
        <title>Complete sequence of Treponema azotonutricium strain ZAS-9.</title>
        <authorList>
            <person name="Tetu S.G."/>
            <person name="Matson E."/>
            <person name="Ren Q."/>
            <person name="Seshadri R."/>
            <person name="Elbourne L."/>
            <person name="Hassan K.A."/>
            <person name="Durkin A."/>
            <person name="Radune D."/>
            <person name="Mohamoud Y."/>
            <person name="Shay R."/>
            <person name="Jin S."/>
            <person name="Zhang X."/>
            <person name="Lucey K."/>
            <person name="Ballor N.R."/>
            <person name="Ottesen E."/>
            <person name="Rosenthal R."/>
            <person name="Allen A."/>
            <person name="Leadbetter J.R."/>
            <person name="Paulsen I.T."/>
        </authorList>
    </citation>
    <scope>NUCLEOTIDE SEQUENCE [LARGE SCALE GENOMIC DNA]</scope>
    <source>
        <strain evidence="3">ATCC BAA-888 / DSM 13862 / ZAS-9</strain>
    </source>
</reference>
<dbReference type="Proteomes" id="UP000009222">
    <property type="component" value="Chromosome"/>
</dbReference>
<evidence type="ECO:0008006" key="4">
    <source>
        <dbReference type="Google" id="ProtNLM"/>
    </source>
</evidence>
<reference evidence="2 3" key="2">
    <citation type="journal article" date="2011" name="ISME J.">
        <title>RNA-seq reveals cooperative metabolic interactions between two termite-gut spirochete species in co-culture.</title>
        <authorList>
            <person name="Rosenthal A.Z."/>
            <person name="Matson E.G."/>
            <person name="Eldar A."/>
            <person name="Leadbetter J.R."/>
        </authorList>
    </citation>
    <scope>NUCLEOTIDE SEQUENCE [LARGE SCALE GENOMIC DNA]</scope>
    <source>
        <strain evidence="3">ATCC BAA-888 / DSM 13862 / ZAS-9</strain>
    </source>
</reference>
<evidence type="ECO:0000256" key="1">
    <source>
        <dbReference type="SAM" id="SignalP"/>
    </source>
</evidence>
<organism evidence="2 3">
    <name type="scientific">Leadbettera azotonutricia (strain ATCC BAA-888 / DSM 13862 / ZAS-9)</name>
    <name type="common">Treponema azotonutricium</name>
    <dbReference type="NCBI Taxonomy" id="545695"/>
    <lineage>
        <taxon>Bacteria</taxon>
        <taxon>Pseudomonadati</taxon>
        <taxon>Spirochaetota</taxon>
        <taxon>Spirochaetia</taxon>
        <taxon>Spirochaetales</taxon>
        <taxon>Breznakiellaceae</taxon>
        <taxon>Leadbettera</taxon>
    </lineage>
</organism>
<evidence type="ECO:0000313" key="3">
    <source>
        <dbReference type="Proteomes" id="UP000009222"/>
    </source>
</evidence>
<dbReference type="AlphaFoldDB" id="F5YC23"/>
<dbReference type="RefSeq" id="WP_015710249.1">
    <property type="nucleotide sequence ID" value="NC_015577.1"/>
</dbReference>
<dbReference type="KEGG" id="taz:TREAZ_1781"/>
<dbReference type="HOGENOM" id="CLU_2120041_0_0_12"/>
<dbReference type="InParanoid" id="F5YC23"/>
<proteinExistence type="predicted"/>
<keyword evidence="3" id="KW-1185">Reference proteome</keyword>
<evidence type="ECO:0000313" key="2">
    <source>
        <dbReference type="EMBL" id="AEF82624.1"/>
    </source>
</evidence>
<accession>F5YC23</accession>
<feature type="signal peptide" evidence="1">
    <location>
        <begin position="1"/>
        <end position="24"/>
    </location>
</feature>
<sequence length="114" mass="12981">MQPTKKSVFLMIFFAVIAASGLMALGQKDTDYPKGRITVSGRVRLVGTATFSRLVITDDQDRDWYIEGEDREKLSRREQRVVKVKGTTEYQDIILANGENAGVRRFLRKITLVE</sequence>